<accession>T1EVK0</accession>
<name>T1EVK0_HELRO</name>
<evidence type="ECO:0000313" key="3">
    <source>
        <dbReference type="EMBL" id="ESN94659.1"/>
    </source>
</evidence>
<dbReference type="Gene3D" id="2.10.25.10">
    <property type="entry name" value="Laminin"/>
    <property type="match status" value="2"/>
</dbReference>
<evidence type="ECO:0000256" key="1">
    <source>
        <dbReference type="SAM" id="MobiDB-lite"/>
    </source>
</evidence>
<reference evidence="3 5" key="2">
    <citation type="journal article" date="2013" name="Nature">
        <title>Insights into bilaterian evolution from three spiralian genomes.</title>
        <authorList>
            <person name="Simakov O."/>
            <person name="Marletaz F."/>
            <person name="Cho S.J."/>
            <person name="Edsinger-Gonzales E."/>
            <person name="Havlak P."/>
            <person name="Hellsten U."/>
            <person name="Kuo D.H."/>
            <person name="Larsson T."/>
            <person name="Lv J."/>
            <person name="Arendt D."/>
            <person name="Savage R."/>
            <person name="Osoegawa K."/>
            <person name="de Jong P."/>
            <person name="Grimwood J."/>
            <person name="Chapman J.A."/>
            <person name="Shapiro H."/>
            <person name="Aerts A."/>
            <person name="Otillar R.P."/>
            <person name="Terry A.Y."/>
            <person name="Boore J.L."/>
            <person name="Grigoriev I.V."/>
            <person name="Lindberg D.R."/>
            <person name="Seaver E.C."/>
            <person name="Weisblat D.A."/>
            <person name="Putnam N.H."/>
            <person name="Rokhsar D.S."/>
        </authorList>
    </citation>
    <scope>NUCLEOTIDE SEQUENCE</scope>
</reference>
<dbReference type="STRING" id="6412.T1EVK0"/>
<dbReference type="GeneID" id="20200600"/>
<feature type="compositionally biased region" description="Low complexity" evidence="1">
    <location>
        <begin position="32"/>
        <end position="68"/>
    </location>
</feature>
<dbReference type="EMBL" id="AMQM01001707">
    <property type="status" value="NOT_ANNOTATED_CDS"/>
    <property type="molecule type" value="Genomic_DNA"/>
</dbReference>
<evidence type="ECO:0000313" key="4">
    <source>
        <dbReference type="EnsemblMetazoa" id="HelroP164538"/>
    </source>
</evidence>
<dbReference type="GO" id="GO:0005576">
    <property type="term" value="C:extracellular region"/>
    <property type="evidence" value="ECO:0000318"/>
    <property type="project" value="GO_Central"/>
</dbReference>
<dbReference type="PROSITE" id="PS00022">
    <property type="entry name" value="EGF_1"/>
    <property type="match status" value="1"/>
</dbReference>
<dbReference type="eggNOG" id="KOG1217">
    <property type="taxonomic scope" value="Eukaryota"/>
</dbReference>
<dbReference type="SMART" id="SM00181">
    <property type="entry name" value="EGF"/>
    <property type="match status" value="2"/>
</dbReference>
<reference evidence="5" key="1">
    <citation type="submission" date="2012-12" db="EMBL/GenBank/DDBJ databases">
        <authorList>
            <person name="Hellsten U."/>
            <person name="Grimwood J."/>
            <person name="Chapman J.A."/>
            <person name="Shapiro H."/>
            <person name="Aerts A."/>
            <person name="Otillar R.P."/>
            <person name="Terry A.Y."/>
            <person name="Boore J.L."/>
            <person name="Simakov O."/>
            <person name="Marletaz F."/>
            <person name="Cho S.-J."/>
            <person name="Edsinger-Gonzales E."/>
            <person name="Havlak P."/>
            <person name="Kuo D.-H."/>
            <person name="Larsson T."/>
            <person name="Lv J."/>
            <person name="Arendt D."/>
            <person name="Savage R."/>
            <person name="Osoegawa K."/>
            <person name="de Jong P."/>
            <person name="Lindberg D.R."/>
            <person name="Seaver E.C."/>
            <person name="Weisblat D.A."/>
            <person name="Putnam N.H."/>
            <person name="Grigoriev I.V."/>
            <person name="Rokhsar D.S."/>
        </authorList>
    </citation>
    <scope>NUCLEOTIDE SEQUENCE</scope>
</reference>
<dbReference type="GO" id="GO:0005102">
    <property type="term" value="F:signaling receptor binding"/>
    <property type="evidence" value="ECO:0000318"/>
    <property type="project" value="GO_Central"/>
</dbReference>
<dbReference type="EMBL" id="KB097571">
    <property type="protein sequence ID" value="ESN94659.1"/>
    <property type="molecule type" value="Genomic_DNA"/>
</dbReference>
<sequence>MCACVVILGGKCKAERSSTISFLPQLSPPSTSPSSSSTSPSSSSASLSSSSSSSSPSSTASTSTPPSTDQLLYAHRTVRTDLNASLMWMTYADDDITFHVRAICSAKLKGPICSECQPTDNSESGHYRCQEVTEDMECLPGWSDPDNLCRTPICDPACVSGECISPNECSCLPGWKGERCETCVPTLPCHPVNGYCTHPGECLCKPGWGNGIIGCDLGL</sequence>
<dbReference type="Proteomes" id="UP000015101">
    <property type="component" value="Unassembled WGS sequence"/>
</dbReference>
<proteinExistence type="predicted"/>
<evidence type="ECO:0000313" key="5">
    <source>
        <dbReference type="Proteomes" id="UP000015101"/>
    </source>
</evidence>
<reference evidence="4" key="3">
    <citation type="submission" date="2015-06" db="UniProtKB">
        <authorList>
            <consortium name="EnsemblMetazoa"/>
        </authorList>
    </citation>
    <scope>IDENTIFICATION</scope>
</reference>
<dbReference type="KEGG" id="hro:HELRODRAFT_164538"/>
<organism evidence="4 5">
    <name type="scientific">Helobdella robusta</name>
    <name type="common">Californian leech</name>
    <dbReference type="NCBI Taxonomy" id="6412"/>
    <lineage>
        <taxon>Eukaryota</taxon>
        <taxon>Metazoa</taxon>
        <taxon>Spiralia</taxon>
        <taxon>Lophotrochozoa</taxon>
        <taxon>Annelida</taxon>
        <taxon>Clitellata</taxon>
        <taxon>Hirudinea</taxon>
        <taxon>Rhynchobdellida</taxon>
        <taxon>Glossiphoniidae</taxon>
        <taxon>Helobdella</taxon>
    </lineage>
</organism>
<protein>
    <recommendedName>
        <fullName evidence="2">EGF-like domain-containing protein</fullName>
    </recommendedName>
</protein>
<dbReference type="EnsemblMetazoa" id="HelroT164538">
    <property type="protein sequence ID" value="HelroP164538"/>
    <property type="gene ID" value="HelroG164538"/>
</dbReference>
<dbReference type="GO" id="GO:0009986">
    <property type="term" value="C:cell surface"/>
    <property type="evidence" value="ECO:0000318"/>
    <property type="project" value="GO_Central"/>
</dbReference>
<dbReference type="AlphaFoldDB" id="T1EVK0"/>
<dbReference type="RefSeq" id="XP_009027698.1">
    <property type="nucleotide sequence ID" value="XM_009029450.1"/>
</dbReference>
<evidence type="ECO:0000259" key="2">
    <source>
        <dbReference type="PROSITE" id="PS00022"/>
    </source>
</evidence>
<dbReference type="InParanoid" id="T1EVK0"/>
<feature type="region of interest" description="Disordered" evidence="1">
    <location>
        <begin position="23"/>
        <end position="68"/>
    </location>
</feature>
<dbReference type="HOGENOM" id="CLU_1262786_0_0_1"/>
<gene>
    <name evidence="4" type="primary">20200600</name>
    <name evidence="3" type="ORF">HELRODRAFT_164538</name>
</gene>
<dbReference type="OrthoDB" id="6130531at2759"/>
<feature type="domain" description="EGF-like" evidence="2">
    <location>
        <begin position="169"/>
        <end position="180"/>
    </location>
</feature>
<dbReference type="CTD" id="20200600"/>
<keyword evidence="5" id="KW-1185">Reference proteome</keyword>
<dbReference type="InterPro" id="IPR000742">
    <property type="entry name" value="EGF"/>
</dbReference>